<organism evidence="2">
    <name type="scientific">Notodromas monacha</name>
    <dbReference type="NCBI Taxonomy" id="399045"/>
    <lineage>
        <taxon>Eukaryota</taxon>
        <taxon>Metazoa</taxon>
        <taxon>Ecdysozoa</taxon>
        <taxon>Arthropoda</taxon>
        <taxon>Crustacea</taxon>
        <taxon>Oligostraca</taxon>
        <taxon>Ostracoda</taxon>
        <taxon>Podocopa</taxon>
        <taxon>Podocopida</taxon>
        <taxon>Cypridocopina</taxon>
        <taxon>Cypridoidea</taxon>
        <taxon>Cyprididae</taxon>
        <taxon>Notodromas</taxon>
    </lineage>
</organism>
<sequence length="127" mass="13877">MAKILPLLCILGAAVIMAVTDVEARKGRQGNNAVRIRVDFSTILAVLRELNRGDLATALAPFETNFKEGTLPATQALRDTLAGIIEQVRILKDSLPSDTDRNSDARRRRGILGSLLRRYQEMTSASG</sequence>
<feature type="signal peptide" evidence="1">
    <location>
        <begin position="1"/>
        <end position="24"/>
    </location>
</feature>
<evidence type="ECO:0000313" key="2">
    <source>
        <dbReference type="EMBL" id="CAD7278189.1"/>
    </source>
</evidence>
<proteinExistence type="predicted"/>
<dbReference type="EMBL" id="OA883181">
    <property type="protein sequence ID" value="CAD7278189.1"/>
    <property type="molecule type" value="Genomic_DNA"/>
</dbReference>
<evidence type="ECO:0000256" key="1">
    <source>
        <dbReference type="SAM" id="SignalP"/>
    </source>
</evidence>
<accession>A0A7R9BPC3</accession>
<dbReference type="AlphaFoldDB" id="A0A7R9BPC3"/>
<feature type="chain" id="PRO_5036210238" evidence="1">
    <location>
        <begin position="25"/>
        <end position="127"/>
    </location>
</feature>
<reference evidence="2" key="1">
    <citation type="submission" date="2020-11" db="EMBL/GenBank/DDBJ databases">
        <authorList>
            <person name="Tran Van P."/>
        </authorList>
    </citation>
    <scope>NUCLEOTIDE SEQUENCE</scope>
</reference>
<keyword evidence="3" id="KW-1185">Reference proteome</keyword>
<dbReference type="EMBL" id="CAJPEX010001144">
    <property type="protein sequence ID" value="CAG0918341.1"/>
    <property type="molecule type" value="Genomic_DNA"/>
</dbReference>
<dbReference type="Proteomes" id="UP000678499">
    <property type="component" value="Unassembled WGS sequence"/>
</dbReference>
<name>A0A7R9BPC3_9CRUS</name>
<gene>
    <name evidence="2" type="ORF">NMOB1V02_LOCUS5900</name>
</gene>
<keyword evidence="1" id="KW-0732">Signal</keyword>
<evidence type="ECO:0000313" key="3">
    <source>
        <dbReference type="Proteomes" id="UP000678499"/>
    </source>
</evidence>
<protein>
    <submittedName>
        <fullName evidence="2">Uncharacterized protein</fullName>
    </submittedName>
</protein>